<organism evidence="1 2">
    <name type="scientific">Dreissena polymorpha</name>
    <name type="common">Zebra mussel</name>
    <name type="synonym">Mytilus polymorpha</name>
    <dbReference type="NCBI Taxonomy" id="45954"/>
    <lineage>
        <taxon>Eukaryota</taxon>
        <taxon>Metazoa</taxon>
        <taxon>Spiralia</taxon>
        <taxon>Lophotrochozoa</taxon>
        <taxon>Mollusca</taxon>
        <taxon>Bivalvia</taxon>
        <taxon>Autobranchia</taxon>
        <taxon>Heteroconchia</taxon>
        <taxon>Euheterodonta</taxon>
        <taxon>Imparidentia</taxon>
        <taxon>Neoheterodontei</taxon>
        <taxon>Myida</taxon>
        <taxon>Dreissenoidea</taxon>
        <taxon>Dreissenidae</taxon>
        <taxon>Dreissena</taxon>
    </lineage>
</organism>
<evidence type="ECO:0000313" key="2">
    <source>
        <dbReference type="Proteomes" id="UP000828390"/>
    </source>
</evidence>
<reference evidence="1" key="1">
    <citation type="journal article" date="2019" name="bioRxiv">
        <title>The Genome of the Zebra Mussel, Dreissena polymorpha: A Resource for Invasive Species Research.</title>
        <authorList>
            <person name="McCartney M.A."/>
            <person name="Auch B."/>
            <person name="Kono T."/>
            <person name="Mallez S."/>
            <person name="Zhang Y."/>
            <person name="Obille A."/>
            <person name="Becker A."/>
            <person name="Abrahante J.E."/>
            <person name="Garbe J."/>
            <person name="Badalamenti J.P."/>
            <person name="Herman A."/>
            <person name="Mangelson H."/>
            <person name="Liachko I."/>
            <person name="Sullivan S."/>
            <person name="Sone E.D."/>
            <person name="Koren S."/>
            <person name="Silverstein K.A.T."/>
            <person name="Beckman K.B."/>
            <person name="Gohl D.M."/>
        </authorList>
    </citation>
    <scope>NUCLEOTIDE SEQUENCE</scope>
    <source>
        <strain evidence="1">Duluth1</strain>
        <tissue evidence="1">Whole animal</tissue>
    </source>
</reference>
<proteinExistence type="predicted"/>
<gene>
    <name evidence="1" type="ORF">DPMN_180263</name>
</gene>
<comment type="caution">
    <text evidence="1">The sequence shown here is derived from an EMBL/GenBank/DDBJ whole genome shotgun (WGS) entry which is preliminary data.</text>
</comment>
<sequence>MVALVPITYVPRVASRDLNTASPDKGPRASYSFGNLRKRDGNYRMLTSDCSVW</sequence>
<name>A0A9D4IN38_DREPO</name>
<dbReference type="EMBL" id="JAIWYP010000009">
    <property type="protein sequence ID" value="KAH3778792.1"/>
    <property type="molecule type" value="Genomic_DNA"/>
</dbReference>
<keyword evidence="2" id="KW-1185">Reference proteome</keyword>
<dbReference type="Proteomes" id="UP000828390">
    <property type="component" value="Unassembled WGS sequence"/>
</dbReference>
<reference evidence="1" key="2">
    <citation type="submission" date="2020-11" db="EMBL/GenBank/DDBJ databases">
        <authorList>
            <person name="McCartney M.A."/>
            <person name="Auch B."/>
            <person name="Kono T."/>
            <person name="Mallez S."/>
            <person name="Becker A."/>
            <person name="Gohl D.M."/>
            <person name="Silverstein K.A.T."/>
            <person name="Koren S."/>
            <person name="Bechman K.B."/>
            <person name="Herman A."/>
            <person name="Abrahante J.E."/>
            <person name="Garbe J."/>
        </authorList>
    </citation>
    <scope>NUCLEOTIDE SEQUENCE</scope>
    <source>
        <strain evidence="1">Duluth1</strain>
        <tissue evidence="1">Whole animal</tissue>
    </source>
</reference>
<protein>
    <submittedName>
        <fullName evidence="1">Uncharacterized protein</fullName>
    </submittedName>
</protein>
<dbReference type="AlphaFoldDB" id="A0A9D4IN38"/>
<accession>A0A9D4IN38</accession>
<evidence type="ECO:0000313" key="1">
    <source>
        <dbReference type="EMBL" id="KAH3778792.1"/>
    </source>
</evidence>